<dbReference type="RefSeq" id="WP_129315179.1">
    <property type="nucleotide sequence ID" value="NZ_NOIQ01000004.1"/>
</dbReference>
<dbReference type="OrthoDB" id="9808276at2"/>
<dbReference type="EMBL" id="WOGT01000002">
    <property type="protein sequence ID" value="MUN54496.1"/>
    <property type="molecule type" value="Genomic_DNA"/>
</dbReference>
<reference evidence="1 2" key="1">
    <citation type="submission" date="2019-12" db="EMBL/GenBank/DDBJ databases">
        <authorList>
            <person name="Li J."/>
            <person name="Shi Y."/>
            <person name="Xu G."/>
            <person name="Xiao D."/>
            <person name="Ran X."/>
        </authorList>
    </citation>
    <scope>NUCLEOTIDE SEQUENCE [LARGE SCALE GENOMIC DNA]</scope>
    <source>
        <strain evidence="1 2">JCM 15915</strain>
    </source>
</reference>
<evidence type="ECO:0000313" key="2">
    <source>
        <dbReference type="Proteomes" id="UP000462152"/>
    </source>
</evidence>
<protein>
    <submittedName>
        <fullName evidence="1">NAD-dependent dehydratase</fullName>
    </submittedName>
</protein>
<organism evidence="1 2">
    <name type="scientific">Rothia koreensis</name>
    <dbReference type="NCBI Taxonomy" id="592378"/>
    <lineage>
        <taxon>Bacteria</taxon>
        <taxon>Bacillati</taxon>
        <taxon>Actinomycetota</taxon>
        <taxon>Actinomycetes</taxon>
        <taxon>Micrococcales</taxon>
        <taxon>Micrococcaceae</taxon>
        <taxon>Rothia</taxon>
    </lineage>
</organism>
<comment type="caution">
    <text evidence="1">The sequence shown here is derived from an EMBL/GenBank/DDBJ whole genome shotgun (WGS) entry which is preliminary data.</text>
</comment>
<gene>
    <name evidence="1" type="ORF">GMA10_04595</name>
</gene>
<dbReference type="Proteomes" id="UP000462152">
    <property type="component" value="Unassembled WGS sequence"/>
</dbReference>
<dbReference type="GO" id="GO:0004029">
    <property type="term" value="F:aldehyde dehydrogenase (NAD+) activity"/>
    <property type="evidence" value="ECO:0007669"/>
    <property type="project" value="TreeGrafter"/>
</dbReference>
<dbReference type="PANTHER" id="PTHR48079:SF6">
    <property type="entry name" value="NAD(P)-BINDING DOMAIN-CONTAINING PROTEIN-RELATED"/>
    <property type="match status" value="1"/>
</dbReference>
<proteinExistence type="predicted"/>
<evidence type="ECO:0000313" key="1">
    <source>
        <dbReference type="EMBL" id="MUN54496.1"/>
    </source>
</evidence>
<dbReference type="InterPro" id="IPR036291">
    <property type="entry name" value="NAD(P)-bd_dom_sf"/>
</dbReference>
<dbReference type="PANTHER" id="PTHR48079">
    <property type="entry name" value="PROTEIN YEEZ"/>
    <property type="match status" value="1"/>
</dbReference>
<accession>A0A7K1LH34</accession>
<dbReference type="Gene3D" id="3.40.50.720">
    <property type="entry name" value="NAD(P)-binding Rossmann-like Domain"/>
    <property type="match status" value="1"/>
</dbReference>
<keyword evidence="2" id="KW-1185">Reference proteome</keyword>
<dbReference type="InterPro" id="IPR051783">
    <property type="entry name" value="NAD(P)-dependent_oxidoreduct"/>
</dbReference>
<dbReference type="GO" id="GO:0005737">
    <property type="term" value="C:cytoplasm"/>
    <property type="evidence" value="ECO:0007669"/>
    <property type="project" value="TreeGrafter"/>
</dbReference>
<dbReference type="AlphaFoldDB" id="A0A7K1LH34"/>
<sequence length="273" mass="28442">MTSQHVLLAGCGDVGIATGLRMIAQGWSATGVRRRAALLPAEVSGLALDLTTAREGDLPRADAVVVTLTADSTDANAYERTYVNGLRGLARALPRDEGGAEPLVVLVSSTGVFGQNDGEIVTEATDPSPSRETAKILRAAELLAMGLFPRLVIVRPAGIYGPGRTSLADRVARGEPVARNRMTNRIHRDDLVSVIESVLGTENPPELVHAVDHSPAPLGAVADHIAGLLGVPAPPDVSGSGGGRGKSIDGSLVRSLTDFRYPSYREGYASLLG</sequence>
<dbReference type="SUPFAM" id="SSF51735">
    <property type="entry name" value="NAD(P)-binding Rossmann-fold domains"/>
    <property type="match status" value="1"/>
</dbReference>
<name>A0A7K1LH34_9MICC</name>